<evidence type="ECO:0000256" key="3">
    <source>
        <dbReference type="ARBA" id="ARBA00022448"/>
    </source>
</evidence>
<dbReference type="InterPro" id="IPR005828">
    <property type="entry name" value="MFS_sugar_transport-like"/>
</dbReference>
<dbReference type="InterPro" id="IPR005829">
    <property type="entry name" value="Sugar_transporter_CS"/>
</dbReference>
<protein>
    <submittedName>
        <fullName evidence="9">Related to Probable metabolite transport protein YDR387C</fullName>
    </submittedName>
</protein>
<dbReference type="InterPro" id="IPR020846">
    <property type="entry name" value="MFS_dom"/>
</dbReference>
<dbReference type="Proteomes" id="UP000262825">
    <property type="component" value="Unassembled WGS sequence"/>
</dbReference>
<comment type="subcellular location">
    <subcellularLocation>
        <location evidence="1">Membrane</location>
        <topology evidence="1">Multi-pass membrane protein</topology>
    </subcellularLocation>
</comment>
<dbReference type="Pfam" id="PF00083">
    <property type="entry name" value="Sugar_tr"/>
    <property type="match status" value="2"/>
</dbReference>
<feature type="transmembrane region" description="Helical" evidence="7">
    <location>
        <begin position="213"/>
        <end position="235"/>
    </location>
</feature>
<feature type="transmembrane region" description="Helical" evidence="7">
    <location>
        <begin position="473"/>
        <end position="492"/>
    </location>
</feature>
<dbReference type="PROSITE" id="PS50850">
    <property type="entry name" value="MFS"/>
    <property type="match status" value="1"/>
</dbReference>
<reference evidence="10" key="1">
    <citation type="submission" date="2018-06" db="EMBL/GenBank/DDBJ databases">
        <authorList>
            <person name="Guldener U."/>
        </authorList>
    </citation>
    <scope>NUCLEOTIDE SEQUENCE [LARGE SCALE GENOMIC DNA]</scope>
    <source>
        <strain evidence="10">UTAD17</strain>
    </source>
</reference>
<organism evidence="9 10">
    <name type="scientific">Saccharomycodes ludwigii</name>
    <dbReference type="NCBI Taxonomy" id="36035"/>
    <lineage>
        <taxon>Eukaryota</taxon>
        <taxon>Fungi</taxon>
        <taxon>Dikarya</taxon>
        <taxon>Ascomycota</taxon>
        <taxon>Saccharomycotina</taxon>
        <taxon>Saccharomycetes</taxon>
        <taxon>Saccharomycodales</taxon>
        <taxon>Saccharomycodaceae</taxon>
        <taxon>Saccharomycodes</taxon>
    </lineage>
</organism>
<evidence type="ECO:0000256" key="2">
    <source>
        <dbReference type="ARBA" id="ARBA00010992"/>
    </source>
</evidence>
<feature type="transmembrane region" description="Helical" evidence="7">
    <location>
        <begin position="534"/>
        <end position="556"/>
    </location>
</feature>
<feature type="transmembrane region" description="Helical" evidence="7">
    <location>
        <begin position="255"/>
        <end position="274"/>
    </location>
</feature>
<feature type="transmembrane region" description="Helical" evidence="7">
    <location>
        <begin position="439"/>
        <end position="461"/>
    </location>
</feature>
<dbReference type="VEuPathDB" id="FungiDB:SCODWIG_01476"/>
<accession>A0A376B4U7</accession>
<dbReference type="SUPFAM" id="SSF103473">
    <property type="entry name" value="MFS general substrate transporter"/>
    <property type="match status" value="1"/>
</dbReference>
<feature type="transmembrane region" description="Helical" evidence="7">
    <location>
        <begin position="155"/>
        <end position="174"/>
    </location>
</feature>
<dbReference type="GO" id="GO:0016020">
    <property type="term" value="C:membrane"/>
    <property type="evidence" value="ECO:0007669"/>
    <property type="project" value="UniProtKB-SubCell"/>
</dbReference>
<dbReference type="PANTHER" id="PTHR48020:SF12">
    <property type="entry name" value="PROTON MYO-INOSITOL COTRANSPORTER"/>
    <property type="match status" value="1"/>
</dbReference>
<sequence length="652" mass="73351">MVQGNIECFEQNPRNSIEDSNVDFEDEAPEVIIPQLLEERAEEDESNFNAQANFDLYSVFSQISQETGSDIDDLPFRITKEATTTLICATFGGLLFGYDTGVISGVLIDIKPDDLHLPYISDLHKELITSVTCLGSIVGSILSNKLSDTYGRKPTFKYCMFIFIASSVIMFLSFNLLQLIIGRFLVGVSIGVATQVGPLYLCEISPNKIRGALMTLNTIAITGGQLLANLLSLLLIKGNTESININNRGHHKWRILLLLSSIPAILVLILLPFSPESPRYLVSKGLLKEAHDSLSLIYPYATREQVDYKLYRIVKDILKLSKYSRSYLLPSIVSQNNENTSNNNTGTISNPRYSDPNPGALINLPFTDGTPSILPTSHIDDEENSTTPLSRNIVFRQNFLRRSSDIRLDLSLLQNLLQKQLNNPNNYDGNICDPRTKKALTVGCILMFFQQIVGFNAFMYYSAIIFQPLTSNPLVPAVIVAFTNYIGTLFALNYIDNIGSRRMLLYTIPVMALGLLLSSYAFEEFRADDKEILRILLVALTIYVFGYAAAMGNVPWNSVSFLPLNKRSFGSSCISVVNWSTNFFVSITYLSFMNYMGKSCTMLFFLFMTILSWIFTYMYYPEIKGLSLEEIGQIFNKENGVDVNYVYRKYHI</sequence>
<feature type="transmembrane region" description="Helical" evidence="7">
    <location>
        <begin position="86"/>
        <end position="107"/>
    </location>
</feature>
<proteinExistence type="inferred from homology"/>
<dbReference type="Gene3D" id="1.20.1250.20">
    <property type="entry name" value="MFS general substrate transporter like domains"/>
    <property type="match status" value="2"/>
</dbReference>
<evidence type="ECO:0000313" key="9">
    <source>
        <dbReference type="EMBL" id="SSD59715.1"/>
    </source>
</evidence>
<dbReference type="GO" id="GO:0005366">
    <property type="term" value="F:myo-inositol:proton symporter activity"/>
    <property type="evidence" value="ECO:0007669"/>
    <property type="project" value="TreeGrafter"/>
</dbReference>
<dbReference type="PANTHER" id="PTHR48020">
    <property type="entry name" value="PROTON MYO-INOSITOL COTRANSPORTER"/>
    <property type="match status" value="1"/>
</dbReference>
<feature type="transmembrane region" description="Helical" evidence="7">
    <location>
        <begin position="568"/>
        <end position="590"/>
    </location>
</feature>
<evidence type="ECO:0000256" key="6">
    <source>
        <dbReference type="ARBA" id="ARBA00023136"/>
    </source>
</evidence>
<dbReference type="EMBL" id="UFAJ01000191">
    <property type="protein sequence ID" value="SSD59715.1"/>
    <property type="molecule type" value="Genomic_DNA"/>
</dbReference>
<comment type="similarity">
    <text evidence="2">Belongs to the major facilitator superfamily. Sugar transporter (TC 2.A.1.1) family.</text>
</comment>
<feature type="transmembrane region" description="Helical" evidence="7">
    <location>
        <begin position="127"/>
        <end position="143"/>
    </location>
</feature>
<keyword evidence="4 7" id="KW-0812">Transmembrane</keyword>
<evidence type="ECO:0000256" key="5">
    <source>
        <dbReference type="ARBA" id="ARBA00022989"/>
    </source>
</evidence>
<dbReference type="OrthoDB" id="5290825at2759"/>
<evidence type="ECO:0000259" key="8">
    <source>
        <dbReference type="PROSITE" id="PS50850"/>
    </source>
</evidence>
<dbReference type="InterPro" id="IPR050814">
    <property type="entry name" value="Myo-inositol_Transporter"/>
</dbReference>
<keyword evidence="6 7" id="KW-0472">Membrane</keyword>
<dbReference type="GO" id="GO:1904679">
    <property type="term" value="P:myo-inositol import across plasma membrane"/>
    <property type="evidence" value="ECO:0007669"/>
    <property type="project" value="TreeGrafter"/>
</dbReference>
<evidence type="ECO:0000256" key="4">
    <source>
        <dbReference type="ARBA" id="ARBA00022692"/>
    </source>
</evidence>
<name>A0A376B4U7_9ASCO</name>
<keyword evidence="10" id="KW-1185">Reference proteome</keyword>
<dbReference type="PROSITE" id="PS00217">
    <property type="entry name" value="SUGAR_TRANSPORT_2"/>
    <property type="match status" value="1"/>
</dbReference>
<keyword evidence="3" id="KW-0813">Transport</keyword>
<keyword evidence="5 7" id="KW-1133">Transmembrane helix</keyword>
<dbReference type="InterPro" id="IPR003663">
    <property type="entry name" value="Sugar/inositol_transpt"/>
</dbReference>
<evidence type="ECO:0000256" key="7">
    <source>
        <dbReference type="SAM" id="Phobius"/>
    </source>
</evidence>
<evidence type="ECO:0000256" key="1">
    <source>
        <dbReference type="ARBA" id="ARBA00004141"/>
    </source>
</evidence>
<gene>
    <name evidence="9" type="ORF">SCODWIG_01476</name>
</gene>
<feature type="domain" description="Major facilitator superfamily (MFS) profile" evidence="8">
    <location>
        <begin position="85"/>
        <end position="624"/>
    </location>
</feature>
<feature type="transmembrane region" description="Helical" evidence="7">
    <location>
        <begin position="504"/>
        <end position="522"/>
    </location>
</feature>
<dbReference type="PRINTS" id="PR00171">
    <property type="entry name" value="SUGRTRNSPORT"/>
</dbReference>
<evidence type="ECO:0000313" key="10">
    <source>
        <dbReference type="Proteomes" id="UP000262825"/>
    </source>
</evidence>
<dbReference type="AlphaFoldDB" id="A0A376B4U7"/>
<feature type="transmembrane region" description="Helical" evidence="7">
    <location>
        <begin position="602"/>
        <end position="620"/>
    </location>
</feature>
<dbReference type="InterPro" id="IPR036259">
    <property type="entry name" value="MFS_trans_sf"/>
</dbReference>